<dbReference type="Pfam" id="PF05551">
    <property type="entry name" value="zf-His_Me_endon"/>
    <property type="match status" value="1"/>
</dbReference>
<organism evidence="3 4">
    <name type="scientific">Massariosphaeria phaeospora</name>
    <dbReference type="NCBI Taxonomy" id="100035"/>
    <lineage>
        <taxon>Eukaryota</taxon>
        <taxon>Fungi</taxon>
        <taxon>Dikarya</taxon>
        <taxon>Ascomycota</taxon>
        <taxon>Pezizomycotina</taxon>
        <taxon>Dothideomycetes</taxon>
        <taxon>Pleosporomycetidae</taxon>
        <taxon>Pleosporales</taxon>
        <taxon>Pleosporales incertae sedis</taxon>
        <taxon>Massariosphaeria</taxon>
    </lineage>
</organism>
<feature type="compositionally biased region" description="Basic and acidic residues" evidence="1">
    <location>
        <begin position="1"/>
        <end position="16"/>
    </location>
</feature>
<feature type="region of interest" description="Disordered" evidence="1">
    <location>
        <begin position="77"/>
        <end position="221"/>
    </location>
</feature>
<dbReference type="InterPro" id="IPR008704">
    <property type="entry name" value="Endonuclease_Zinc-binding_loop"/>
</dbReference>
<name>A0A7C8M3D1_9PLEO</name>
<dbReference type="Gene3D" id="3.90.75.10">
    <property type="entry name" value="Homing Intron 3 (I-ppo) Encoded Endonuclease, Chain A"/>
    <property type="match status" value="1"/>
</dbReference>
<evidence type="ECO:0000259" key="2">
    <source>
        <dbReference type="Pfam" id="PF05551"/>
    </source>
</evidence>
<feature type="compositionally biased region" description="Acidic residues" evidence="1">
    <location>
        <begin position="193"/>
        <end position="221"/>
    </location>
</feature>
<proteinExistence type="predicted"/>
<dbReference type="Proteomes" id="UP000481861">
    <property type="component" value="Unassembled WGS sequence"/>
</dbReference>
<feature type="compositionally biased region" description="Polar residues" evidence="1">
    <location>
        <begin position="254"/>
        <end position="274"/>
    </location>
</feature>
<evidence type="ECO:0000256" key="1">
    <source>
        <dbReference type="SAM" id="MobiDB-lite"/>
    </source>
</evidence>
<feature type="region of interest" description="Disordered" evidence="1">
    <location>
        <begin position="1"/>
        <end position="58"/>
    </location>
</feature>
<comment type="caution">
    <text evidence="3">The sequence shown here is derived from an EMBL/GenBank/DDBJ whole genome shotgun (WGS) entry which is preliminary data.</text>
</comment>
<dbReference type="SUPFAM" id="SSF54060">
    <property type="entry name" value="His-Me finger endonucleases"/>
    <property type="match status" value="1"/>
</dbReference>
<feature type="region of interest" description="Disordered" evidence="1">
    <location>
        <begin position="239"/>
        <end position="281"/>
    </location>
</feature>
<dbReference type="AlphaFoldDB" id="A0A7C8M3D1"/>
<reference evidence="3 4" key="1">
    <citation type="submission" date="2020-01" db="EMBL/GenBank/DDBJ databases">
        <authorList>
            <consortium name="DOE Joint Genome Institute"/>
            <person name="Haridas S."/>
            <person name="Albert R."/>
            <person name="Binder M."/>
            <person name="Bloem J."/>
            <person name="Labutti K."/>
            <person name="Salamov A."/>
            <person name="Andreopoulos B."/>
            <person name="Baker S.E."/>
            <person name="Barry K."/>
            <person name="Bills G."/>
            <person name="Bluhm B.H."/>
            <person name="Cannon C."/>
            <person name="Castanera R."/>
            <person name="Culley D.E."/>
            <person name="Daum C."/>
            <person name="Ezra D."/>
            <person name="Gonzalez J.B."/>
            <person name="Henrissat B."/>
            <person name="Kuo A."/>
            <person name="Liang C."/>
            <person name="Lipzen A."/>
            <person name="Lutzoni F."/>
            <person name="Magnuson J."/>
            <person name="Mondo S."/>
            <person name="Nolan M."/>
            <person name="Ohm R."/>
            <person name="Pangilinan J."/>
            <person name="Park H.-J.H."/>
            <person name="Ramirez L."/>
            <person name="Alfaro M."/>
            <person name="Sun H."/>
            <person name="Tritt A."/>
            <person name="Yoshinaga Y."/>
            <person name="Zwiers L.-H.L."/>
            <person name="Turgeon B.G."/>
            <person name="Goodwin S.B."/>
            <person name="Spatafora J.W."/>
            <person name="Crous P.W."/>
            <person name="Grigoriev I.V."/>
        </authorList>
    </citation>
    <scope>NUCLEOTIDE SEQUENCE [LARGE SCALE GENOMIC DNA]</scope>
    <source>
        <strain evidence="3 4">CBS 611.86</strain>
    </source>
</reference>
<dbReference type="InterPro" id="IPR044930">
    <property type="entry name" value="Homing_endonuclease_His-Me"/>
</dbReference>
<protein>
    <recommendedName>
        <fullName evidence="2">Zinc-binding loop region of homing endonuclease domain-containing protein</fullName>
    </recommendedName>
</protein>
<gene>
    <name evidence="3" type="ORF">BDV95DRAFT_184736</name>
</gene>
<dbReference type="EMBL" id="JAADJZ010000024">
    <property type="protein sequence ID" value="KAF2867138.1"/>
    <property type="molecule type" value="Genomic_DNA"/>
</dbReference>
<feature type="compositionally biased region" description="Basic and acidic residues" evidence="1">
    <location>
        <begin position="91"/>
        <end position="117"/>
    </location>
</feature>
<dbReference type="OrthoDB" id="5386048at2759"/>
<evidence type="ECO:0000313" key="3">
    <source>
        <dbReference type="EMBL" id="KAF2867138.1"/>
    </source>
</evidence>
<feature type="domain" description="Zinc-binding loop region of homing endonuclease" evidence="2">
    <location>
        <begin position="413"/>
        <end position="475"/>
    </location>
</feature>
<dbReference type="InterPro" id="IPR044925">
    <property type="entry name" value="His-Me_finger_sf"/>
</dbReference>
<accession>A0A7C8M3D1</accession>
<dbReference type="GO" id="GO:0004519">
    <property type="term" value="F:endonuclease activity"/>
    <property type="evidence" value="ECO:0007669"/>
    <property type="project" value="InterPro"/>
</dbReference>
<keyword evidence="4" id="KW-1185">Reference proteome</keyword>
<feature type="compositionally biased region" description="Acidic residues" evidence="1">
    <location>
        <begin position="81"/>
        <end position="90"/>
    </location>
</feature>
<evidence type="ECO:0000313" key="4">
    <source>
        <dbReference type="Proteomes" id="UP000481861"/>
    </source>
</evidence>
<sequence>MSAAPEDRLLTPDDARKRKPSTGSKGREFKRPKNNPIIVIDDVEDDKPRGTGSEQDPLSFVVWTTGTVIRVEDNVEPILISDDEDEDRVEDENAVHDEEKAQDEHGIHSEVLDEVHSEQGFVSDDTPQDKEEVRRIKPSIRNLGLTTPEPSPSPSPSTVSHLPDPALQVFDRSPGDHSSLEVDSEKDDRKESDNEDHEDHEDNEDNEDDGDNELNEHNEDDGECICIYEEIRSRQPFTVSIKEEKDGDNVPELTLSQGSTSSDLPETPTASQSLSPPPNRLYLSHIQSKTAQENQVDIHTISPNASLAKKPTGFEDEPACDRKTLVEERKRLFYRRYWLEQKHILEKVLREYHWHIHAEKNRANCWLYTGPRISKRGGTLGINIGFRHNDQIERLTINICFIAMLLKGLLTNEHMQGIISHAWHASHLCGNWTCLNPRHITAEDGRMNVTRNSCFSDRDGPCSHSPKCLKELKVLKVDRKSLRPKV</sequence>